<dbReference type="OrthoDB" id="9786026at2"/>
<gene>
    <name evidence="13" type="primary">dagK</name>
    <name evidence="13" type="ORF">LuPra_03980</name>
</gene>
<dbReference type="Pfam" id="PF19279">
    <property type="entry name" value="YegS_C"/>
    <property type="match status" value="1"/>
</dbReference>
<keyword evidence="8" id="KW-0460">Magnesium</keyword>
<keyword evidence="3 13" id="KW-0808">Transferase</keyword>
<comment type="cofactor">
    <cofactor evidence="1">
        <name>Mg(2+)</name>
        <dbReference type="ChEBI" id="CHEBI:18420"/>
    </cofactor>
</comment>
<dbReference type="Gene3D" id="2.60.200.40">
    <property type="match status" value="1"/>
</dbReference>
<dbReference type="SMART" id="SM00046">
    <property type="entry name" value="DAGKc"/>
    <property type="match status" value="1"/>
</dbReference>
<dbReference type="PANTHER" id="PTHR12358">
    <property type="entry name" value="SPHINGOSINE KINASE"/>
    <property type="match status" value="1"/>
</dbReference>
<evidence type="ECO:0000313" key="14">
    <source>
        <dbReference type="Proteomes" id="UP000076079"/>
    </source>
</evidence>
<protein>
    <submittedName>
        <fullName evidence="13">Diacylglycerol kinase</fullName>
        <ecNumber evidence="13">2.7.1.107</ecNumber>
    </submittedName>
</protein>
<dbReference type="PROSITE" id="PS50146">
    <property type="entry name" value="DAGK"/>
    <property type="match status" value="1"/>
</dbReference>
<dbReference type="GO" id="GO:0005524">
    <property type="term" value="F:ATP binding"/>
    <property type="evidence" value="ECO:0007669"/>
    <property type="project" value="UniProtKB-KW"/>
</dbReference>
<reference evidence="13 14" key="1">
    <citation type="journal article" date="2016" name="Genome Announc.">
        <title>First Complete Genome Sequence of a Subdivision 6 Acidobacterium Strain.</title>
        <authorList>
            <person name="Huang S."/>
            <person name="Vieira S."/>
            <person name="Bunk B."/>
            <person name="Riedel T."/>
            <person name="Sproer C."/>
            <person name="Overmann J."/>
        </authorList>
    </citation>
    <scope>NUCLEOTIDE SEQUENCE [LARGE SCALE GENOMIC DNA]</scope>
    <source>
        <strain evidence="14">DSM 100886 HEG_-6_39</strain>
    </source>
</reference>
<keyword evidence="11" id="KW-1208">Phospholipid metabolism</keyword>
<dbReference type="GO" id="GO:0008654">
    <property type="term" value="P:phospholipid biosynthetic process"/>
    <property type="evidence" value="ECO:0007669"/>
    <property type="project" value="UniProtKB-KW"/>
</dbReference>
<keyword evidence="14" id="KW-1185">Reference proteome</keyword>
<dbReference type="GO" id="GO:0046872">
    <property type="term" value="F:metal ion binding"/>
    <property type="evidence" value="ECO:0007669"/>
    <property type="project" value="UniProtKB-KW"/>
</dbReference>
<keyword evidence="10" id="KW-0594">Phospholipid biosynthesis</keyword>
<dbReference type="InterPro" id="IPR045540">
    <property type="entry name" value="YegS/DAGK_C"/>
</dbReference>
<evidence type="ECO:0000256" key="7">
    <source>
        <dbReference type="ARBA" id="ARBA00022840"/>
    </source>
</evidence>
<evidence type="ECO:0000259" key="12">
    <source>
        <dbReference type="PROSITE" id="PS50146"/>
    </source>
</evidence>
<dbReference type="InterPro" id="IPR017438">
    <property type="entry name" value="ATP-NAD_kinase_N"/>
</dbReference>
<reference evidence="14" key="2">
    <citation type="submission" date="2016-04" db="EMBL/GenBank/DDBJ databases">
        <title>First Complete Genome Sequence of a Subdivision 6 Acidobacterium.</title>
        <authorList>
            <person name="Huang S."/>
            <person name="Vieira S."/>
            <person name="Bunk B."/>
            <person name="Riedel T."/>
            <person name="Sproeer C."/>
            <person name="Overmann J."/>
        </authorList>
    </citation>
    <scope>NUCLEOTIDE SEQUENCE [LARGE SCALE GENOMIC DNA]</scope>
    <source>
        <strain evidence="14">DSM 100886 HEG_-6_39</strain>
    </source>
</reference>
<evidence type="ECO:0000256" key="10">
    <source>
        <dbReference type="ARBA" id="ARBA00023209"/>
    </source>
</evidence>
<evidence type="ECO:0000256" key="5">
    <source>
        <dbReference type="ARBA" id="ARBA00022741"/>
    </source>
</evidence>
<evidence type="ECO:0000256" key="4">
    <source>
        <dbReference type="ARBA" id="ARBA00022723"/>
    </source>
</evidence>
<evidence type="ECO:0000313" key="13">
    <source>
        <dbReference type="EMBL" id="AMY10741.1"/>
    </source>
</evidence>
<evidence type="ECO:0000256" key="8">
    <source>
        <dbReference type="ARBA" id="ARBA00022842"/>
    </source>
</evidence>
<keyword evidence="4" id="KW-0479">Metal-binding</keyword>
<dbReference type="RefSeq" id="WP_110172353.1">
    <property type="nucleotide sequence ID" value="NZ_CP015136.1"/>
</dbReference>
<evidence type="ECO:0000256" key="11">
    <source>
        <dbReference type="ARBA" id="ARBA00023264"/>
    </source>
</evidence>
<dbReference type="InterPro" id="IPR001206">
    <property type="entry name" value="Diacylglycerol_kinase_cat_dom"/>
</dbReference>
<dbReference type="Proteomes" id="UP000076079">
    <property type="component" value="Chromosome"/>
</dbReference>
<dbReference type="SUPFAM" id="SSF111331">
    <property type="entry name" value="NAD kinase/diacylglycerol kinase-like"/>
    <property type="match status" value="1"/>
</dbReference>
<dbReference type="InterPro" id="IPR016064">
    <property type="entry name" value="NAD/diacylglycerol_kinase_sf"/>
</dbReference>
<dbReference type="STRING" id="1855912.LuPra_03980"/>
<dbReference type="AlphaFoldDB" id="A0A143PQN5"/>
<dbReference type="PANTHER" id="PTHR12358:SF106">
    <property type="entry name" value="LIPID KINASE YEGS"/>
    <property type="match status" value="1"/>
</dbReference>
<evidence type="ECO:0000256" key="2">
    <source>
        <dbReference type="ARBA" id="ARBA00022516"/>
    </source>
</evidence>
<dbReference type="KEGG" id="abac:LuPra_03980"/>
<keyword evidence="9" id="KW-0443">Lipid metabolism</keyword>
<keyword evidence="6 13" id="KW-0418">Kinase</keyword>
<dbReference type="InterPro" id="IPR005218">
    <property type="entry name" value="Diacylglycerol/lipid_kinase"/>
</dbReference>
<dbReference type="PATRIC" id="fig|1813736.3.peg.4209"/>
<dbReference type="InterPro" id="IPR050187">
    <property type="entry name" value="Lipid_Phosphate_FormReg"/>
</dbReference>
<dbReference type="EMBL" id="CP015136">
    <property type="protein sequence ID" value="AMY10741.1"/>
    <property type="molecule type" value="Genomic_DNA"/>
</dbReference>
<evidence type="ECO:0000256" key="3">
    <source>
        <dbReference type="ARBA" id="ARBA00022679"/>
    </source>
</evidence>
<evidence type="ECO:0000256" key="9">
    <source>
        <dbReference type="ARBA" id="ARBA00023098"/>
    </source>
</evidence>
<dbReference type="GO" id="GO:0005886">
    <property type="term" value="C:plasma membrane"/>
    <property type="evidence" value="ECO:0007669"/>
    <property type="project" value="TreeGrafter"/>
</dbReference>
<dbReference type="GO" id="GO:0004143">
    <property type="term" value="F:ATP-dependent diacylglycerol kinase activity"/>
    <property type="evidence" value="ECO:0007669"/>
    <property type="project" value="UniProtKB-EC"/>
</dbReference>
<organism evidence="13 14">
    <name type="scientific">Luteitalea pratensis</name>
    <dbReference type="NCBI Taxonomy" id="1855912"/>
    <lineage>
        <taxon>Bacteria</taxon>
        <taxon>Pseudomonadati</taxon>
        <taxon>Acidobacteriota</taxon>
        <taxon>Vicinamibacteria</taxon>
        <taxon>Vicinamibacterales</taxon>
        <taxon>Vicinamibacteraceae</taxon>
        <taxon>Luteitalea</taxon>
    </lineage>
</organism>
<evidence type="ECO:0000256" key="1">
    <source>
        <dbReference type="ARBA" id="ARBA00001946"/>
    </source>
</evidence>
<keyword evidence="7" id="KW-0067">ATP-binding</keyword>
<keyword evidence="2" id="KW-0444">Lipid biosynthesis</keyword>
<dbReference type="Pfam" id="PF00781">
    <property type="entry name" value="DAGK_cat"/>
    <property type="match status" value="1"/>
</dbReference>
<dbReference type="Gene3D" id="3.40.50.10330">
    <property type="entry name" value="Probable inorganic polyphosphate/atp-NAD kinase, domain 1"/>
    <property type="match status" value="1"/>
</dbReference>
<sequence length="306" mass="31785">MRVTVIVNPAAGTARDGSPVEGACQQLSAAGHQVDVRETTGQGDAERLARQAVGLGADVVVAAGGDGTLNEVVNGVASVAQALSRCAIGLLPFGTGNDFARSLGIDDHDVAVAALVDGTTRAVDVISLGERVFLNASAGGFTAETSANVTSDLKQAVGSFAYLIGGARAVLEYEPVGVRVEADGRVIEADLQLFAVCNGPYIGGGHQLAPTARPDDGVMEVCLVRATSTLDFLALLPRLSSGGHVDDEDVSYFRTREVSMTFARTIRINTDGEVLDASRCHYRLRAGAVRMVAPLPARPEGLRPET</sequence>
<keyword evidence="5" id="KW-0547">Nucleotide-binding</keyword>
<accession>A0A143PQN5</accession>
<dbReference type="EC" id="2.7.1.107" evidence="13"/>
<feature type="domain" description="DAGKc" evidence="12">
    <location>
        <begin position="1"/>
        <end position="131"/>
    </location>
</feature>
<proteinExistence type="predicted"/>
<name>A0A143PQN5_LUTPR</name>
<evidence type="ECO:0000256" key="6">
    <source>
        <dbReference type="ARBA" id="ARBA00022777"/>
    </source>
</evidence>
<dbReference type="NCBIfam" id="TIGR00147">
    <property type="entry name" value="YegS/Rv2252/BmrU family lipid kinase"/>
    <property type="match status" value="1"/>
</dbReference>